<proteinExistence type="predicted"/>
<keyword evidence="2" id="KW-0863">Zinc-finger</keyword>
<evidence type="ECO:0000313" key="6">
    <source>
        <dbReference type="Proteomes" id="UP000789595"/>
    </source>
</evidence>
<dbReference type="AlphaFoldDB" id="A0A8J2SSJ9"/>
<keyword evidence="6" id="KW-1185">Reference proteome</keyword>
<dbReference type="InterPro" id="IPR053137">
    <property type="entry name" value="NLR-like"/>
</dbReference>
<evidence type="ECO:0000256" key="2">
    <source>
        <dbReference type="ARBA" id="ARBA00022771"/>
    </source>
</evidence>
<dbReference type="GO" id="GO:0008270">
    <property type="term" value="F:zinc ion binding"/>
    <property type="evidence" value="ECO:0007669"/>
    <property type="project" value="UniProtKB-KW"/>
</dbReference>
<keyword evidence="3" id="KW-0862">Zinc</keyword>
<evidence type="ECO:0000256" key="3">
    <source>
        <dbReference type="ARBA" id="ARBA00022833"/>
    </source>
</evidence>
<dbReference type="Gene3D" id="1.25.40.10">
    <property type="entry name" value="Tetratricopeptide repeat domain"/>
    <property type="match status" value="1"/>
</dbReference>
<dbReference type="Proteomes" id="UP000789595">
    <property type="component" value="Unassembled WGS sequence"/>
</dbReference>
<dbReference type="PANTHER" id="PTHR46082:SF6">
    <property type="entry name" value="AAA+ ATPASE DOMAIN-CONTAINING PROTEIN-RELATED"/>
    <property type="match status" value="1"/>
</dbReference>
<dbReference type="OrthoDB" id="5817083at2759"/>
<dbReference type="InterPro" id="IPR013083">
    <property type="entry name" value="Znf_RING/FYVE/PHD"/>
</dbReference>
<accession>A0A8J2SSJ9</accession>
<sequence>MILTTCAACAKPIEHDASSRCVACETRYCSDRCLRYHAHRGGHDDECAEIASGGGAEQHHAGKKYEEAVSDAVEECAEDTEGQTCFICMDGDAEEGLVRGCSCRGASGFVHVSCLARQAKILVEEADERDLDDNQWHRWYKCSLCEQQYHGVVRSALSWACWKTYLGRPEADWARTCAMTQLGNALHDAKHYEEALSVKEAVLSMQQRLGASEKNVLITQGNLACTYELVGRLEEALSMERDVYSGRLRLNGEEHIHTLMAANNYANGLLTLQRYAEAKALMRKTIPLARRVLGESDTLNFKMRKICATALYEDPAATRGDLREATTTLEDLERTTRRVLGGAHPLVLAIERNLDESRDALYARGLP</sequence>
<dbReference type="PANTHER" id="PTHR46082">
    <property type="entry name" value="ATP/GTP-BINDING PROTEIN-RELATED"/>
    <property type="match status" value="1"/>
</dbReference>
<gene>
    <name evidence="5" type="ORF">PECAL_3P19920</name>
</gene>
<comment type="caution">
    <text evidence="5">The sequence shown here is derived from an EMBL/GenBank/DDBJ whole genome shotgun (WGS) entry which is preliminary data.</text>
</comment>
<dbReference type="InterPro" id="IPR011990">
    <property type="entry name" value="TPR-like_helical_dom_sf"/>
</dbReference>
<dbReference type="EMBL" id="CAKKNE010000003">
    <property type="protein sequence ID" value="CAH0372019.1"/>
    <property type="molecule type" value="Genomic_DNA"/>
</dbReference>
<name>A0A8J2SSJ9_9STRA</name>
<dbReference type="SUPFAM" id="SSF57850">
    <property type="entry name" value="RING/U-box"/>
    <property type="match status" value="1"/>
</dbReference>
<dbReference type="PROSITE" id="PS51292">
    <property type="entry name" value="ZF_RING_CH"/>
    <property type="match status" value="1"/>
</dbReference>
<dbReference type="Gene3D" id="3.30.40.10">
    <property type="entry name" value="Zinc/RING finger domain, C3HC4 (zinc finger)"/>
    <property type="match status" value="1"/>
</dbReference>
<dbReference type="SMART" id="SM00744">
    <property type="entry name" value="RINGv"/>
    <property type="match status" value="1"/>
</dbReference>
<protein>
    <recommendedName>
        <fullName evidence="4">RING-CH-type domain-containing protein</fullName>
    </recommendedName>
</protein>
<dbReference type="SUPFAM" id="SSF48452">
    <property type="entry name" value="TPR-like"/>
    <property type="match status" value="1"/>
</dbReference>
<dbReference type="InterPro" id="IPR011016">
    <property type="entry name" value="Znf_RING-CH"/>
</dbReference>
<dbReference type="Pfam" id="PF13424">
    <property type="entry name" value="TPR_12"/>
    <property type="match status" value="1"/>
</dbReference>
<keyword evidence="1" id="KW-0479">Metal-binding</keyword>
<organism evidence="5 6">
    <name type="scientific">Pelagomonas calceolata</name>
    <dbReference type="NCBI Taxonomy" id="35677"/>
    <lineage>
        <taxon>Eukaryota</taxon>
        <taxon>Sar</taxon>
        <taxon>Stramenopiles</taxon>
        <taxon>Ochrophyta</taxon>
        <taxon>Pelagophyceae</taxon>
        <taxon>Pelagomonadales</taxon>
        <taxon>Pelagomonadaceae</taxon>
        <taxon>Pelagomonas</taxon>
    </lineage>
</organism>
<evidence type="ECO:0000313" key="5">
    <source>
        <dbReference type="EMBL" id="CAH0372019.1"/>
    </source>
</evidence>
<evidence type="ECO:0000256" key="1">
    <source>
        <dbReference type="ARBA" id="ARBA00022723"/>
    </source>
</evidence>
<feature type="domain" description="RING-CH-type" evidence="4">
    <location>
        <begin position="77"/>
        <end position="152"/>
    </location>
</feature>
<dbReference type="Pfam" id="PF12906">
    <property type="entry name" value="RINGv"/>
    <property type="match status" value="1"/>
</dbReference>
<reference evidence="5" key="1">
    <citation type="submission" date="2021-11" db="EMBL/GenBank/DDBJ databases">
        <authorList>
            <consortium name="Genoscope - CEA"/>
            <person name="William W."/>
        </authorList>
    </citation>
    <scope>NUCLEOTIDE SEQUENCE</scope>
</reference>
<dbReference type="Pfam" id="PF13374">
    <property type="entry name" value="TPR_10"/>
    <property type="match status" value="1"/>
</dbReference>
<evidence type="ECO:0000259" key="4">
    <source>
        <dbReference type="PROSITE" id="PS51292"/>
    </source>
</evidence>